<organism evidence="2 3">
    <name type="scientific">Datura stramonium</name>
    <name type="common">Jimsonweed</name>
    <name type="synonym">Common thornapple</name>
    <dbReference type="NCBI Taxonomy" id="4076"/>
    <lineage>
        <taxon>Eukaryota</taxon>
        <taxon>Viridiplantae</taxon>
        <taxon>Streptophyta</taxon>
        <taxon>Embryophyta</taxon>
        <taxon>Tracheophyta</taxon>
        <taxon>Spermatophyta</taxon>
        <taxon>Magnoliopsida</taxon>
        <taxon>eudicotyledons</taxon>
        <taxon>Gunneridae</taxon>
        <taxon>Pentapetalae</taxon>
        <taxon>asterids</taxon>
        <taxon>lamiids</taxon>
        <taxon>Solanales</taxon>
        <taxon>Solanaceae</taxon>
        <taxon>Solanoideae</taxon>
        <taxon>Datureae</taxon>
        <taxon>Datura</taxon>
    </lineage>
</organism>
<name>A0ABS8WS94_DATST</name>
<evidence type="ECO:0000313" key="2">
    <source>
        <dbReference type="EMBL" id="MCE3215770.1"/>
    </source>
</evidence>
<reference evidence="2 3" key="1">
    <citation type="journal article" date="2021" name="BMC Genomics">
        <title>Datura genome reveals duplications of psychoactive alkaloid biosynthetic genes and high mutation rate following tissue culture.</title>
        <authorList>
            <person name="Rajewski A."/>
            <person name="Carter-House D."/>
            <person name="Stajich J."/>
            <person name="Litt A."/>
        </authorList>
    </citation>
    <scope>NUCLEOTIDE SEQUENCE [LARGE SCALE GENOMIC DNA]</scope>
    <source>
        <strain evidence="2">AR-01</strain>
    </source>
</reference>
<dbReference type="EMBL" id="JACEIK010011558">
    <property type="protein sequence ID" value="MCE3215770.1"/>
    <property type="molecule type" value="Genomic_DNA"/>
</dbReference>
<comment type="caution">
    <text evidence="2">The sequence shown here is derived from an EMBL/GenBank/DDBJ whole genome shotgun (WGS) entry which is preliminary data.</text>
</comment>
<feature type="compositionally biased region" description="Basic and acidic residues" evidence="1">
    <location>
        <begin position="161"/>
        <end position="172"/>
    </location>
</feature>
<feature type="compositionally biased region" description="Basic and acidic residues" evidence="1">
    <location>
        <begin position="1"/>
        <end position="16"/>
    </location>
</feature>
<feature type="region of interest" description="Disordered" evidence="1">
    <location>
        <begin position="152"/>
        <end position="172"/>
    </location>
</feature>
<evidence type="ECO:0000256" key="1">
    <source>
        <dbReference type="SAM" id="MobiDB-lite"/>
    </source>
</evidence>
<gene>
    <name evidence="2" type="ORF">HAX54_003404</name>
</gene>
<feature type="region of interest" description="Disordered" evidence="1">
    <location>
        <begin position="1"/>
        <end position="22"/>
    </location>
</feature>
<evidence type="ECO:0000313" key="3">
    <source>
        <dbReference type="Proteomes" id="UP000823775"/>
    </source>
</evidence>
<keyword evidence="3" id="KW-1185">Reference proteome</keyword>
<dbReference type="Proteomes" id="UP000823775">
    <property type="component" value="Unassembled WGS sequence"/>
</dbReference>
<protein>
    <submittedName>
        <fullName evidence="2">Uncharacterized protein</fullName>
    </submittedName>
</protein>
<proteinExistence type="predicted"/>
<accession>A0ABS8WS94</accession>
<sequence length="172" mass="19529">MESLHSDQSRRSEDSNKNVAYHRQHHHNEHMFGTAQTFSSPTRLSNEPSAFVDIINSVTRRLSPRNKGWLDGQDLDHNNLQLFYWFLAYSKLPKLYKLSILGFLPIPQTDDLTNTNPKSSGDNNNNNNNVNIVLPKSASVSRVPFLKADENDVTVEGSSAEETKENKTNLFN</sequence>